<keyword evidence="1" id="KW-0472">Membrane</keyword>
<keyword evidence="3" id="KW-1185">Reference proteome</keyword>
<dbReference type="RefSeq" id="WP_193924229.1">
    <property type="nucleotide sequence ID" value="NZ_JADEWL010000127.1"/>
</dbReference>
<reference evidence="2" key="1">
    <citation type="submission" date="2020-10" db="EMBL/GenBank/DDBJ databases">
        <authorList>
            <person name="Castelo-Branco R."/>
            <person name="Eusebio N."/>
            <person name="Adriana R."/>
            <person name="Vieira A."/>
            <person name="Brugerolle De Fraissinette N."/>
            <person name="Rezende De Castro R."/>
            <person name="Schneider M.P."/>
            <person name="Vasconcelos V."/>
            <person name="Leao P.N."/>
        </authorList>
    </citation>
    <scope>NUCLEOTIDE SEQUENCE</scope>
    <source>
        <strain evidence="2">LEGE 06105</strain>
    </source>
</reference>
<name>A0A8J7F401_9CYAN</name>
<dbReference type="EMBL" id="JADEWL010000127">
    <property type="protein sequence ID" value="MBE9215931.1"/>
    <property type="molecule type" value="Genomic_DNA"/>
</dbReference>
<evidence type="ECO:0000313" key="3">
    <source>
        <dbReference type="Proteomes" id="UP000620559"/>
    </source>
</evidence>
<proteinExistence type="predicted"/>
<evidence type="ECO:0000256" key="1">
    <source>
        <dbReference type="SAM" id="Phobius"/>
    </source>
</evidence>
<sequence>MLKFIFIYYPKNLFKTWIIRAYLGYQIQGIVGVFKSLLYTLGLRSIWKSMIGR</sequence>
<keyword evidence="1" id="KW-1133">Transmembrane helix</keyword>
<gene>
    <name evidence="2" type="ORF">IQ247_25260</name>
</gene>
<keyword evidence="1" id="KW-0812">Transmembrane</keyword>
<evidence type="ECO:0000313" key="2">
    <source>
        <dbReference type="EMBL" id="MBE9215931.1"/>
    </source>
</evidence>
<dbReference type="Proteomes" id="UP000620559">
    <property type="component" value="Unassembled WGS sequence"/>
</dbReference>
<accession>A0A8J7F401</accession>
<dbReference type="AlphaFoldDB" id="A0A8J7F401"/>
<protein>
    <submittedName>
        <fullName evidence="2">Uncharacterized protein</fullName>
    </submittedName>
</protein>
<comment type="caution">
    <text evidence="2">The sequence shown here is derived from an EMBL/GenBank/DDBJ whole genome shotgun (WGS) entry which is preliminary data.</text>
</comment>
<feature type="transmembrane region" description="Helical" evidence="1">
    <location>
        <begin position="22"/>
        <end position="43"/>
    </location>
</feature>
<organism evidence="2 3">
    <name type="scientific">Plectonema cf. radiosum LEGE 06105</name>
    <dbReference type="NCBI Taxonomy" id="945769"/>
    <lineage>
        <taxon>Bacteria</taxon>
        <taxon>Bacillati</taxon>
        <taxon>Cyanobacteriota</taxon>
        <taxon>Cyanophyceae</taxon>
        <taxon>Oscillatoriophycideae</taxon>
        <taxon>Oscillatoriales</taxon>
        <taxon>Microcoleaceae</taxon>
        <taxon>Plectonema</taxon>
    </lineage>
</organism>